<dbReference type="EMBL" id="AMQN01000600">
    <property type="status" value="NOT_ANNOTATED_CDS"/>
    <property type="molecule type" value="Genomic_DNA"/>
</dbReference>
<reference evidence="6" key="1">
    <citation type="submission" date="2012-12" db="EMBL/GenBank/DDBJ databases">
        <authorList>
            <person name="Hellsten U."/>
            <person name="Grimwood J."/>
            <person name="Chapman J.A."/>
            <person name="Shapiro H."/>
            <person name="Aerts A."/>
            <person name="Otillar R.P."/>
            <person name="Terry A.Y."/>
            <person name="Boore J.L."/>
            <person name="Simakov O."/>
            <person name="Marletaz F."/>
            <person name="Cho S.-J."/>
            <person name="Edsinger-Gonzales E."/>
            <person name="Havlak P."/>
            <person name="Kuo D.-H."/>
            <person name="Larsson T."/>
            <person name="Lv J."/>
            <person name="Arendt D."/>
            <person name="Savage R."/>
            <person name="Osoegawa K."/>
            <person name="de Jong P."/>
            <person name="Lindberg D.R."/>
            <person name="Seaver E.C."/>
            <person name="Weisblat D.A."/>
            <person name="Putnam N.H."/>
            <person name="Grigoriev I.V."/>
            <person name="Rokhsar D.S."/>
        </authorList>
    </citation>
    <scope>NUCLEOTIDE SEQUENCE</scope>
    <source>
        <strain evidence="6">I ESC-2004</strain>
    </source>
</reference>
<dbReference type="SUPFAM" id="SSF57302">
    <property type="entry name" value="Snake toxin-like"/>
    <property type="match status" value="1"/>
</dbReference>
<keyword evidence="6" id="KW-1185">Reference proteome</keyword>
<evidence type="ECO:0000313" key="4">
    <source>
        <dbReference type="EMBL" id="ELU16360.1"/>
    </source>
</evidence>
<protein>
    <recommendedName>
        <fullName evidence="7">Protein quiver</fullName>
    </recommendedName>
</protein>
<dbReference type="EMBL" id="KB293180">
    <property type="protein sequence ID" value="ELU16360.1"/>
    <property type="molecule type" value="Genomic_DNA"/>
</dbReference>
<accession>R7VK05</accession>
<proteinExistence type="predicted"/>
<dbReference type="GO" id="GO:0032222">
    <property type="term" value="P:regulation of synaptic transmission, cholinergic"/>
    <property type="evidence" value="ECO:0007669"/>
    <property type="project" value="InterPro"/>
</dbReference>
<feature type="signal peptide" evidence="3">
    <location>
        <begin position="1"/>
        <end position="19"/>
    </location>
</feature>
<organism evidence="4">
    <name type="scientific">Capitella teleta</name>
    <name type="common">Polychaete worm</name>
    <dbReference type="NCBI Taxonomy" id="283909"/>
    <lineage>
        <taxon>Eukaryota</taxon>
        <taxon>Metazoa</taxon>
        <taxon>Spiralia</taxon>
        <taxon>Lophotrochozoa</taxon>
        <taxon>Annelida</taxon>
        <taxon>Polychaeta</taxon>
        <taxon>Sedentaria</taxon>
        <taxon>Scolecida</taxon>
        <taxon>Capitellidae</taxon>
        <taxon>Capitella</taxon>
    </lineage>
</organism>
<dbReference type="Proteomes" id="UP000014760">
    <property type="component" value="Unassembled WGS sequence"/>
</dbReference>
<dbReference type="PANTHER" id="PTHR33562">
    <property type="entry name" value="ATILLA, ISOFORM B-RELATED-RELATED"/>
    <property type="match status" value="1"/>
</dbReference>
<reference evidence="5" key="3">
    <citation type="submission" date="2015-06" db="UniProtKB">
        <authorList>
            <consortium name="EnsemblMetazoa"/>
        </authorList>
    </citation>
    <scope>IDENTIFICATION</scope>
</reference>
<feature type="chain" id="PRO_5008789217" description="Protein quiver" evidence="3">
    <location>
        <begin position="20"/>
        <end position="147"/>
    </location>
</feature>
<keyword evidence="2" id="KW-0325">Glycoprotein</keyword>
<dbReference type="InterPro" id="IPR031424">
    <property type="entry name" value="QVR-like"/>
</dbReference>
<evidence type="ECO:0000256" key="2">
    <source>
        <dbReference type="ARBA" id="ARBA00023180"/>
    </source>
</evidence>
<evidence type="ECO:0008006" key="7">
    <source>
        <dbReference type="Google" id="ProtNLM"/>
    </source>
</evidence>
<evidence type="ECO:0000256" key="1">
    <source>
        <dbReference type="ARBA" id="ARBA00022729"/>
    </source>
</evidence>
<dbReference type="GO" id="GO:0030431">
    <property type="term" value="P:sleep"/>
    <property type="evidence" value="ECO:0007669"/>
    <property type="project" value="InterPro"/>
</dbReference>
<dbReference type="InterPro" id="IPR045860">
    <property type="entry name" value="Snake_toxin-like_sf"/>
</dbReference>
<dbReference type="HOGENOM" id="CLU_1769821_0_0_1"/>
<evidence type="ECO:0000313" key="5">
    <source>
        <dbReference type="EnsemblMetazoa" id="CapteP227778"/>
    </source>
</evidence>
<reference evidence="4 6" key="2">
    <citation type="journal article" date="2013" name="Nature">
        <title>Insights into bilaterian evolution from three spiralian genomes.</title>
        <authorList>
            <person name="Simakov O."/>
            <person name="Marletaz F."/>
            <person name="Cho S.J."/>
            <person name="Edsinger-Gonzales E."/>
            <person name="Havlak P."/>
            <person name="Hellsten U."/>
            <person name="Kuo D.H."/>
            <person name="Larsson T."/>
            <person name="Lv J."/>
            <person name="Arendt D."/>
            <person name="Savage R."/>
            <person name="Osoegawa K."/>
            <person name="de Jong P."/>
            <person name="Grimwood J."/>
            <person name="Chapman J.A."/>
            <person name="Shapiro H."/>
            <person name="Aerts A."/>
            <person name="Otillar R.P."/>
            <person name="Terry A.Y."/>
            <person name="Boore J.L."/>
            <person name="Grigoriev I.V."/>
            <person name="Lindberg D.R."/>
            <person name="Seaver E.C."/>
            <person name="Weisblat D.A."/>
            <person name="Putnam N.H."/>
            <person name="Rokhsar D.S."/>
        </authorList>
    </citation>
    <scope>NUCLEOTIDE SEQUENCE</scope>
    <source>
        <strain evidence="4 6">I ESC-2004</strain>
    </source>
</reference>
<dbReference type="Pfam" id="PF17064">
    <property type="entry name" value="QVR"/>
    <property type="match status" value="1"/>
</dbReference>
<dbReference type="AlphaFoldDB" id="R7VK05"/>
<dbReference type="InterPro" id="IPR050975">
    <property type="entry name" value="Sleep_regulator"/>
</dbReference>
<dbReference type="OMA" id="ITTTTCH"/>
<sequence length="147" mass="15262">MKTTAAAILLFCALVHTDGYASSPKPPICFISAVCKKLCVIVSGEAISCYSCTGSGCEDEFSSSGVATCTGDYCTKIMVETFGVKSVTRTCANGTETYSCSEIDLSIIATTTCHCNAELCNSADRSASLNALLLMLPALATALKVIV</sequence>
<evidence type="ECO:0000256" key="3">
    <source>
        <dbReference type="SAM" id="SignalP"/>
    </source>
</evidence>
<gene>
    <name evidence="4" type="ORF">CAPTEDRAFT_227778</name>
</gene>
<dbReference type="EnsemblMetazoa" id="CapteT227778">
    <property type="protein sequence ID" value="CapteP227778"/>
    <property type="gene ID" value="CapteG227778"/>
</dbReference>
<name>R7VK05_CAPTE</name>
<keyword evidence="1 3" id="KW-0732">Signal</keyword>
<evidence type="ECO:0000313" key="6">
    <source>
        <dbReference type="Proteomes" id="UP000014760"/>
    </source>
</evidence>
<dbReference type="PANTHER" id="PTHR33562:SF28">
    <property type="entry name" value="PROTEIN QUIVER"/>
    <property type="match status" value="1"/>
</dbReference>